<dbReference type="PRINTS" id="PR00344">
    <property type="entry name" value="BCTRLSENSOR"/>
</dbReference>
<dbReference type="InterPro" id="IPR000014">
    <property type="entry name" value="PAS"/>
</dbReference>
<evidence type="ECO:0000256" key="4">
    <source>
        <dbReference type="ARBA" id="ARBA00022679"/>
    </source>
</evidence>
<dbReference type="AlphaFoldDB" id="A0A3B0UH05"/>
<dbReference type="Pfam" id="PF00512">
    <property type="entry name" value="HisKA"/>
    <property type="match status" value="1"/>
</dbReference>
<dbReference type="Pfam" id="PF02518">
    <property type="entry name" value="HATPase_c"/>
    <property type="match status" value="1"/>
</dbReference>
<keyword evidence="8" id="KW-1133">Transmembrane helix</keyword>
<dbReference type="CDD" id="cd06225">
    <property type="entry name" value="HAMP"/>
    <property type="match status" value="1"/>
</dbReference>
<evidence type="ECO:0000259" key="9">
    <source>
        <dbReference type="PROSITE" id="PS50109"/>
    </source>
</evidence>
<gene>
    <name evidence="12" type="ORF">MNBD_CHLOROFLEXI01-4230</name>
</gene>
<protein>
    <recommendedName>
        <fullName evidence="2">histidine kinase</fullName>
        <ecNumber evidence="2">2.7.13.3</ecNumber>
    </recommendedName>
</protein>
<keyword evidence="7 8" id="KW-0472">Membrane</keyword>
<keyword evidence="3" id="KW-0597">Phosphoprotein</keyword>
<keyword evidence="6" id="KW-0902">Two-component regulatory system</keyword>
<dbReference type="Gene3D" id="6.10.340.10">
    <property type="match status" value="1"/>
</dbReference>
<feature type="domain" description="Histidine kinase" evidence="9">
    <location>
        <begin position="221"/>
        <end position="442"/>
    </location>
</feature>
<dbReference type="Gene3D" id="1.10.287.130">
    <property type="match status" value="1"/>
</dbReference>
<feature type="domain" description="HAMP" evidence="11">
    <location>
        <begin position="44"/>
        <end position="96"/>
    </location>
</feature>
<dbReference type="CDD" id="cd00130">
    <property type="entry name" value="PAS"/>
    <property type="match status" value="1"/>
</dbReference>
<dbReference type="InterPro" id="IPR003661">
    <property type="entry name" value="HisK_dim/P_dom"/>
</dbReference>
<dbReference type="SUPFAM" id="SSF158472">
    <property type="entry name" value="HAMP domain-like"/>
    <property type="match status" value="1"/>
</dbReference>
<dbReference type="SUPFAM" id="SSF47384">
    <property type="entry name" value="Homodimeric domain of signal transducing histidine kinase"/>
    <property type="match status" value="1"/>
</dbReference>
<dbReference type="SUPFAM" id="SSF55874">
    <property type="entry name" value="ATPase domain of HSP90 chaperone/DNA topoisomerase II/histidine kinase"/>
    <property type="match status" value="1"/>
</dbReference>
<organism evidence="12">
    <name type="scientific">hydrothermal vent metagenome</name>
    <dbReference type="NCBI Taxonomy" id="652676"/>
    <lineage>
        <taxon>unclassified sequences</taxon>
        <taxon>metagenomes</taxon>
        <taxon>ecological metagenomes</taxon>
    </lineage>
</organism>
<evidence type="ECO:0000256" key="8">
    <source>
        <dbReference type="SAM" id="Phobius"/>
    </source>
</evidence>
<evidence type="ECO:0000313" key="12">
    <source>
        <dbReference type="EMBL" id="VAW29868.1"/>
    </source>
</evidence>
<keyword evidence="5" id="KW-0418">Kinase</keyword>
<dbReference type="InterPro" id="IPR005467">
    <property type="entry name" value="His_kinase_dom"/>
</dbReference>
<dbReference type="GO" id="GO:0006355">
    <property type="term" value="P:regulation of DNA-templated transcription"/>
    <property type="evidence" value="ECO:0007669"/>
    <property type="project" value="InterPro"/>
</dbReference>
<sequence length="442" mass="48911">MVGLAAYLSQPGCLGSIGCIRQTVFVAAGLLFASTIVFAFSLTAQTSRPIRQLTQVIHRIIAGDWNARMLPQTEDGAGELVAAFNEMIDQLRTEHGALLEENGRFNTVLNTMADGVLITDSQAIVRFINPAFTKLFDVDEQVALDRSFAEVVRHHQIIDLWQRCQLEGNTVTEGVKVGRDLFLQVIVTPFEAQEARGQLVILQDLTQMRRLQTVRQDFISNISHELRTPLASLQLIVETLQDGAFEDSATAVHFLNRAAGEIDALTQMVEELLALSRIESGLVPLRLQETAVADLLLKPMDRLQPQAKRARIDLILDLPPALPKVLADPQRVHQIVTNLLHNAIKFTSEGGKITLKAAKESEENNAVIISVQDTGIGIPKEDLSRIFERFYKSDRARSRDLGGTGLGLAISSHLVALHNGRIWVKSKEQKGSTFYFTLPISQ</sequence>
<dbReference type="InterPro" id="IPR036890">
    <property type="entry name" value="HATPase_C_sf"/>
</dbReference>
<dbReference type="InterPro" id="IPR004358">
    <property type="entry name" value="Sig_transdc_His_kin-like_C"/>
</dbReference>
<dbReference type="EC" id="2.7.13.3" evidence="2"/>
<evidence type="ECO:0000259" key="11">
    <source>
        <dbReference type="PROSITE" id="PS50885"/>
    </source>
</evidence>
<dbReference type="InterPro" id="IPR050351">
    <property type="entry name" value="BphY/WalK/GraS-like"/>
</dbReference>
<dbReference type="CDD" id="cd16922">
    <property type="entry name" value="HATPase_EvgS-ArcB-TorS-like"/>
    <property type="match status" value="1"/>
</dbReference>
<dbReference type="InterPro" id="IPR013767">
    <property type="entry name" value="PAS_fold"/>
</dbReference>
<evidence type="ECO:0000259" key="10">
    <source>
        <dbReference type="PROSITE" id="PS50112"/>
    </source>
</evidence>
<dbReference type="PANTHER" id="PTHR45453">
    <property type="entry name" value="PHOSPHATE REGULON SENSOR PROTEIN PHOR"/>
    <property type="match status" value="1"/>
</dbReference>
<dbReference type="CDD" id="cd00082">
    <property type="entry name" value="HisKA"/>
    <property type="match status" value="1"/>
</dbReference>
<dbReference type="PANTHER" id="PTHR45453:SF1">
    <property type="entry name" value="PHOSPHATE REGULON SENSOR PROTEIN PHOR"/>
    <property type="match status" value="1"/>
</dbReference>
<evidence type="ECO:0000256" key="5">
    <source>
        <dbReference type="ARBA" id="ARBA00022777"/>
    </source>
</evidence>
<evidence type="ECO:0000256" key="7">
    <source>
        <dbReference type="ARBA" id="ARBA00023136"/>
    </source>
</evidence>
<dbReference type="Gene3D" id="3.30.450.20">
    <property type="entry name" value="PAS domain"/>
    <property type="match status" value="1"/>
</dbReference>
<dbReference type="EMBL" id="UOEU01000009">
    <property type="protein sequence ID" value="VAW29868.1"/>
    <property type="molecule type" value="Genomic_DNA"/>
</dbReference>
<dbReference type="SUPFAM" id="SSF55785">
    <property type="entry name" value="PYP-like sensor domain (PAS domain)"/>
    <property type="match status" value="1"/>
</dbReference>
<feature type="domain" description="PAS" evidence="10">
    <location>
        <begin position="101"/>
        <end position="152"/>
    </location>
</feature>
<dbReference type="FunFam" id="3.30.565.10:FF:000006">
    <property type="entry name" value="Sensor histidine kinase WalK"/>
    <property type="match status" value="1"/>
</dbReference>
<dbReference type="InterPro" id="IPR003594">
    <property type="entry name" value="HATPase_dom"/>
</dbReference>
<dbReference type="Gene3D" id="3.30.565.10">
    <property type="entry name" value="Histidine kinase-like ATPase, C-terminal domain"/>
    <property type="match status" value="1"/>
</dbReference>
<dbReference type="SMART" id="SM00387">
    <property type="entry name" value="HATPase_c"/>
    <property type="match status" value="1"/>
</dbReference>
<dbReference type="PROSITE" id="PS50112">
    <property type="entry name" value="PAS"/>
    <property type="match status" value="1"/>
</dbReference>
<evidence type="ECO:0000256" key="3">
    <source>
        <dbReference type="ARBA" id="ARBA00022553"/>
    </source>
</evidence>
<accession>A0A3B0UH05</accession>
<dbReference type="InterPro" id="IPR036097">
    <property type="entry name" value="HisK_dim/P_sf"/>
</dbReference>
<feature type="transmembrane region" description="Helical" evidence="8">
    <location>
        <begin position="25"/>
        <end position="44"/>
    </location>
</feature>
<proteinExistence type="predicted"/>
<name>A0A3B0UH05_9ZZZZ</name>
<keyword evidence="4 12" id="KW-0808">Transferase</keyword>
<dbReference type="GO" id="GO:0004721">
    <property type="term" value="F:phosphoprotein phosphatase activity"/>
    <property type="evidence" value="ECO:0007669"/>
    <property type="project" value="TreeGrafter"/>
</dbReference>
<reference evidence="12" key="1">
    <citation type="submission" date="2018-06" db="EMBL/GenBank/DDBJ databases">
        <authorList>
            <person name="Zhirakovskaya E."/>
        </authorList>
    </citation>
    <scope>NUCLEOTIDE SEQUENCE</scope>
</reference>
<dbReference type="GO" id="GO:0005886">
    <property type="term" value="C:plasma membrane"/>
    <property type="evidence" value="ECO:0007669"/>
    <property type="project" value="TreeGrafter"/>
</dbReference>
<dbReference type="InterPro" id="IPR003660">
    <property type="entry name" value="HAMP_dom"/>
</dbReference>
<dbReference type="Pfam" id="PF00672">
    <property type="entry name" value="HAMP"/>
    <property type="match status" value="1"/>
</dbReference>
<dbReference type="GO" id="GO:0016036">
    <property type="term" value="P:cellular response to phosphate starvation"/>
    <property type="evidence" value="ECO:0007669"/>
    <property type="project" value="TreeGrafter"/>
</dbReference>
<dbReference type="SMART" id="SM00304">
    <property type="entry name" value="HAMP"/>
    <property type="match status" value="1"/>
</dbReference>
<dbReference type="SMART" id="SM00388">
    <property type="entry name" value="HisKA"/>
    <property type="match status" value="1"/>
</dbReference>
<dbReference type="SMART" id="SM00091">
    <property type="entry name" value="PAS"/>
    <property type="match status" value="1"/>
</dbReference>
<evidence type="ECO:0000256" key="1">
    <source>
        <dbReference type="ARBA" id="ARBA00000085"/>
    </source>
</evidence>
<dbReference type="Pfam" id="PF00989">
    <property type="entry name" value="PAS"/>
    <property type="match status" value="1"/>
</dbReference>
<dbReference type="PROSITE" id="PS50885">
    <property type="entry name" value="HAMP"/>
    <property type="match status" value="1"/>
</dbReference>
<dbReference type="NCBIfam" id="TIGR00229">
    <property type="entry name" value="sensory_box"/>
    <property type="match status" value="1"/>
</dbReference>
<dbReference type="FunFam" id="1.10.287.130:FF:000001">
    <property type="entry name" value="Two-component sensor histidine kinase"/>
    <property type="match status" value="1"/>
</dbReference>
<comment type="catalytic activity">
    <reaction evidence="1">
        <text>ATP + protein L-histidine = ADP + protein N-phospho-L-histidine.</text>
        <dbReference type="EC" id="2.7.13.3"/>
    </reaction>
</comment>
<dbReference type="InterPro" id="IPR035965">
    <property type="entry name" value="PAS-like_dom_sf"/>
</dbReference>
<evidence type="ECO:0000256" key="6">
    <source>
        <dbReference type="ARBA" id="ARBA00023012"/>
    </source>
</evidence>
<dbReference type="PROSITE" id="PS50109">
    <property type="entry name" value="HIS_KIN"/>
    <property type="match status" value="1"/>
</dbReference>
<keyword evidence="8" id="KW-0812">Transmembrane</keyword>
<dbReference type="GO" id="GO:0000155">
    <property type="term" value="F:phosphorelay sensor kinase activity"/>
    <property type="evidence" value="ECO:0007669"/>
    <property type="project" value="InterPro"/>
</dbReference>
<evidence type="ECO:0000256" key="2">
    <source>
        <dbReference type="ARBA" id="ARBA00012438"/>
    </source>
</evidence>